<dbReference type="CDD" id="cd04485">
    <property type="entry name" value="DnaE_OBF"/>
    <property type="match status" value="1"/>
</dbReference>
<dbReference type="PANTHER" id="PTHR32294">
    <property type="entry name" value="DNA POLYMERASE III SUBUNIT ALPHA"/>
    <property type="match status" value="1"/>
</dbReference>
<accession>A0A382BGS1</accession>
<dbReference type="EMBL" id="UINC01029528">
    <property type="protein sequence ID" value="SVB12403.1"/>
    <property type="molecule type" value="Genomic_DNA"/>
</dbReference>
<dbReference type="Gene3D" id="1.10.150.870">
    <property type="match status" value="1"/>
</dbReference>
<organism evidence="3">
    <name type="scientific">marine metagenome</name>
    <dbReference type="NCBI Taxonomy" id="408172"/>
    <lineage>
        <taxon>unclassified sequences</taxon>
        <taxon>metagenomes</taxon>
        <taxon>ecological metagenomes</taxon>
    </lineage>
</organism>
<feature type="domain" description="DNA polymerase helix-hairpin-helix motif" evidence="2">
    <location>
        <begin position="78"/>
        <end position="166"/>
    </location>
</feature>
<sequence>MGKGASQSDVSHIFDLMEKFAGYGFNKSHSVAYAVLSYQTAWLKAHYPAAFMAAALSSDMDNTDRLETLKRECDAMNLPVLPPEVNQSAEQFSVEAANAIRYGLAAIKGMGIAAASAICEGRAKLNKYKDLYDFCNRVDHKKVSRRAMEALIKAGALDALGPNRPSLLAALPGAHGQAEQNARAQEAGQDDLFSGGSSIAAIAGAIVIRDWTSSDLLAAERESLGLYLSGHPFDQYLADCPHIATGYIGNIAAGASGTNHDAYGSQSSREVTLAGILTDIRKRGNRVTMYLDDSTGRLEITMFQESYQRFRHLLEGEAVRVVSGTLRHDDFIND</sequence>
<evidence type="ECO:0000313" key="3">
    <source>
        <dbReference type="EMBL" id="SVB12403.1"/>
    </source>
</evidence>
<dbReference type="Gene3D" id="2.40.50.140">
    <property type="entry name" value="Nucleic acid-binding proteins"/>
    <property type="match status" value="1"/>
</dbReference>
<dbReference type="SUPFAM" id="SSF50249">
    <property type="entry name" value="Nucleic acid-binding proteins"/>
    <property type="match status" value="1"/>
</dbReference>
<dbReference type="GO" id="GO:0008408">
    <property type="term" value="F:3'-5' exonuclease activity"/>
    <property type="evidence" value="ECO:0007669"/>
    <property type="project" value="InterPro"/>
</dbReference>
<dbReference type="GO" id="GO:0003676">
    <property type="term" value="F:nucleic acid binding"/>
    <property type="evidence" value="ECO:0007669"/>
    <property type="project" value="InterPro"/>
</dbReference>
<dbReference type="PANTHER" id="PTHR32294:SF0">
    <property type="entry name" value="DNA POLYMERASE III SUBUNIT ALPHA"/>
    <property type="match status" value="1"/>
</dbReference>
<dbReference type="InterPro" id="IPR004805">
    <property type="entry name" value="DnaE2/DnaE/PolC"/>
</dbReference>
<dbReference type="InterPro" id="IPR004365">
    <property type="entry name" value="NA-bd_OB_tRNA"/>
</dbReference>
<proteinExistence type="predicted"/>
<evidence type="ECO:0000259" key="1">
    <source>
        <dbReference type="Pfam" id="PF01336"/>
    </source>
</evidence>
<name>A0A382BGS1_9ZZZZ</name>
<dbReference type="Pfam" id="PF14579">
    <property type="entry name" value="HHH_6"/>
    <property type="match status" value="1"/>
</dbReference>
<dbReference type="Pfam" id="PF01336">
    <property type="entry name" value="tRNA_anti-codon"/>
    <property type="match status" value="1"/>
</dbReference>
<dbReference type="GO" id="GO:0006260">
    <property type="term" value="P:DNA replication"/>
    <property type="evidence" value="ECO:0007669"/>
    <property type="project" value="InterPro"/>
</dbReference>
<reference evidence="3" key="1">
    <citation type="submission" date="2018-05" db="EMBL/GenBank/DDBJ databases">
        <authorList>
            <person name="Lanie J.A."/>
            <person name="Ng W.-L."/>
            <person name="Kazmierczak K.M."/>
            <person name="Andrzejewski T.M."/>
            <person name="Davidsen T.M."/>
            <person name="Wayne K.J."/>
            <person name="Tettelin H."/>
            <person name="Glass J.I."/>
            <person name="Rusch D."/>
            <person name="Podicherti R."/>
            <person name="Tsui H.-C.T."/>
            <person name="Winkler M.E."/>
        </authorList>
    </citation>
    <scope>NUCLEOTIDE SEQUENCE</scope>
</reference>
<dbReference type="InterPro" id="IPR012340">
    <property type="entry name" value="NA-bd_OB-fold"/>
</dbReference>
<dbReference type="AlphaFoldDB" id="A0A382BGS1"/>
<feature type="non-terminal residue" evidence="3">
    <location>
        <position position="334"/>
    </location>
</feature>
<gene>
    <name evidence="3" type="ORF">METZ01_LOCUS165257</name>
</gene>
<protein>
    <recommendedName>
        <fullName evidence="4">DNA polymerase helix-hairpin-helix motif domain-containing protein</fullName>
    </recommendedName>
</protein>
<dbReference type="InterPro" id="IPR029460">
    <property type="entry name" value="DNAPol_HHH"/>
</dbReference>
<evidence type="ECO:0008006" key="4">
    <source>
        <dbReference type="Google" id="ProtNLM"/>
    </source>
</evidence>
<evidence type="ECO:0000259" key="2">
    <source>
        <dbReference type="Pfam" id="PF14579"/>
    </source>
</evidence>
<feature type="domain" description="OB" evidence="1">
    <location>
        <begin position="271"/>
        <end position="329"/>
    </location>
</feature>